<accession>A0A9Q4GGR6</accession>
<evidence type="ECO:0000313" key="3">
    <source>
        <dbReference type="Proteomes" id="UP001149411"/>
    </source>
</evidence>
<keyword evidence="3" id="KW-1185">Reference proteome</keyword>
<proteinExistence type="predicted"/>
<reference evidence="2" key="1">
    <citation type="submission" date="2022-09" db="EMBL/GenBank/DDBJ databases">
        <title>Haloadaptaus new haloarchaeum isolated from saline soil.</title>
        <authorList>
            <person name="Duran-Viseras A."/>
            <person name="Sanchez-Porro C."/>
            <person name="Ventosa A."/>
        </authorList>
    </citation>
    <scope>NUCLEOTIDE SEQUENCE</scope>
    <source>
        <strain evidence="2">F3-133</strain>
    </source>
</reference>
<dbReference type="Proteomes" id="UP001149411">
    <property type="component" value="Unassembled WGS sequence"/>
</dbReference>
<comment type="caution">
    <text evidence="2">The sequence shown here is derived from an EMBL/GenBank/DDBJ whole genome shotgun (WGS) entry which is preliminary data.</text>
</comment>
<protein>
    <submittedName>
        <fullName evidence="2">Uncharacterized protein</fullName>
    </submittedName>
</protein>
<organism evidence="2 3">
    <name type="scientific">Halorutilus salinus</name>
    <dbReference type="NCBI Taxonomy" id="2487751"/>
    <lineage>
        <taxon>Archaea</taxon>
        <taxon>Methanobacteriati</taxon>
        <taxon>Methanobacteriota</taxon>
        <taxon>Stenosarchaea group</taxon>
        <taxon>Halobacteria</taxon>
        <taxon>Halorutilales</taxon>
        <taxon>Halorutilaceae</taxon>
        <taxon>Halorutilus</taxon>
    </lineage>
</organism>
<evidence type="ECO:0000313" key="2">
    <source>
        <dbReference type="EMBL" id="MCX2819424.1"/>
    </source>
</evidence>
<sequence>MTVLLRCFGDTDADVVSQPDTTAVRPHARHIRSKIQRTGSE</sequence>
<dbReference type="EMBL" id="RKLV01000008">
    <property type="protein sequence ID" value="MCX2819424.1"/>
    <property type="molecule type" value="Genomic_DNA"/>
</dbReference>
<gene>
    <name evidence="2" type="ORF">EGH25_08680</name>
</gene>
<feature type="compositionally biased region" description="Basic residues" evidence="1">
    <location>
        <begin position="26"/>
        <end position="35"/>
    </location>
</feature>
<name>A0A9Q4GGR6_9EURY</name>
<feature type="region of interest" description="Disordered" evidence="1">
    <location>
        <begin position="20"/>
        <end position="41"/>
    </location>
</feature>
<evidence type="ECO:0000256" key="1">
    <source>
        <dbReference type="SAM" id="MobiDB-lite"/>
    </source>
</evidence>
<dbReference type="AlphaFoldDB" id="A0A9Q4GGR6"/>
<dbReference type="RefSeq" id="WP_266087667.1">
    <property type="nucleotide sequence ID" value="NZ_RKLV01000008.1"/>
</dbReference>